<reference evidence="2 3" key="1">
    <citation type="submission" date="2019-09" db="EMBL/GenBank/DDBJ databases">
        <title>YIM 132180 draft genome.</title>
        <authorList>
            <person name="Zhang K."/>
        </authorList>
    </citation>
    <scope>NUCLEOTIDE SEQUENCE [LARGE SCALE GENOMIC DNA]</scope>
    <source>
        <strain evidence="2 3">YIM 132180</strain>
    </source>
</reference>
<keyword evidence="2" id="KW-0378">Hydrolase</keyword>
<gene>
    <name evidence="2" type="ORF">F6X38_08390</name>
</gene>
<evidence type="ECO:0000259" key="1">
    <source>
        <dbReference type="Pfam" id="PF03372"/>
    </source>
</evidence>
<evidence type="ECO:0000313" key="2">
    <source>
        <dbReference type="EMBL" id="KAB0680197.1"/>
    </source>
</evidence>
<dbReference type="AlphaFoldDB" id="A0A7V7PQ22"/>
<name>A0A7V7PQ22_9HYPH</name>
<comment type="caution">
    <text evidence="2">The sequence shown here is derived from an EMBL/GenBank/DDBJ whole genome shotgun (WGS) entry which is preliminary data.</text>
</comment>
<dbReference type="GO" id="GO:0004527">
    <property type="term" value="F:exonuclease activity"/>
    <property type="evidence" value="ECO:0007669"/>
    <property type="project" value="UniProtKB-KW"/>
</dbReference>
<dbReference type="Proteomes" id="UP000432089">
    <property type="component" value="Unassembled WGS sequence"/>
</dbReference>
<proteinExistence type="predicted"/>
<dbReference type="GO" id="GO:0004519">
    <property type="term" value="F:endonuclease activity"/>
    <property type="evidence" value="ECO:0007669"/>
    <property type="project" value="UniProtKB-KW"/>
</dbReference>
<protein>
    <submittedName>
        <fullName evidence="2">Endonuclease/exonuclease/phosphatase family protein</fullName>
    </submittedName>
</protein>
<sequence length="341" mass="36590">MTNRFVRRAVDRLRAPSSDILIEIAAAPPTMAEHDRLASAAGIFDALEAGGTGVGSPLGGSIRVAAWNGERVKYAEGSADLVRRSGADVLFLTETDVGMARSGNRHTAAELAGALGMTYAFGVEFLELGLGDEREQAELAGARNELGFHGNALLAKAPILDPFVLRLDEGGVWWREVSKGQKRLGWRMAVGGWIALGGTRVLVASVHLESKTDPADRARQTERLVGCLMEAAGSAPILIGGDFNTNTLSMETAGDWFERPEAHEPMFEVLGAAGFEWRDANLAATTQRPSRTSTPRTPHRRLDWLFHRGLVASAPADLPALDTDGEALSDHDLVAASFELR</sequence>
<dbReference type="RefSeq" id="WP_150969263.1">
    <property type="nucleotide sequence ID" value="NZ_VZDO01000005.1"/>
</dbReference>
<dbReference type="SUPFAM" id="SSF56219">
    <property type="entry name" value="DNase I-like"/>
    <property type="match status" value="1"/>
</dbReference>
<keyword evidence="2" id="KW-0255">Endonuclease</keyword>
<dbReference type="Gene3D" id="3.60.10.10">
    <property type="entry name" value="Endonuclease/exonuclease/phosphatase"/>
    <property type="match status" value="1"/>
</dbReference>
<evidence type="ECO:0000313" key="3">
    <source>
        <dbReference type="Proteomes" id="UP000432089"/>
    </source>
</evidence>
<dbReference type="InterPro" id="IPR005135">
    <property type="entry name" value="Endo/exonuclease/phosphatase"/>
</dbReference>
<keyword evidence="3" id="KW-1185">Reference proteome</keyword>
<dbReference type="InterPro" id="IPR036691">
    <property type="entry name" value="Endo/exonu/phosph_ase_sf"/>
</dbReference>
<dbReference type="EMBL" id="VZDO01000005">
    <property type="protein sequence ID" value="KAB0680197.1"/>
    <property type="molecule type" value="Genomic_DNA"/>
</dbReference>
<accession>A0A7V7PQ22</accession>
<keyword evidence="2" id="KW-0269">Exonuclease</keyword>
<keyword evidence="2" id="KW-0540">Nuclease</keyword>
<dbReference type="Pfam" id="PF03372">
    <property type="entry name" value="Exo_endo_phos"/>
    <property type="match status" value="1"/>
</dbReference>
<feature type="domain" description="Endonuclease/exonuclease/phosphatase" evidence="1">
    <location>
        <begin position="79"/>
        <end position="331"/>
    </location>
</feature>
<organism evidence="2 3">
    <name type="scientific">Plantimonas leprariae</name>
    <dbReference type="NCBI Taxonomy" id="2615207"/>
    <lineage>
        <taxon>Bacteria</taxon>
        <taxon>Pseudomonadati</taxon>
        <taxon>Pseudomonadota</taxon>
        <taxon>Alphaproteobacteria</taxon>
        <taxon>Hyphomicrobiales</taxon>
        <taxon>Aurantimonadaceae</taxon>
        <taxon>Plantimonas</taxon>
    </lineage>
</organism>